<dbReference type="InterPro" id="IPR053102">
    <property type="entry name" value="VPS_Associated"/>
</dbReference>
<name>A0A642UH26_DIURU</name>
<evidence type="ECO:0000313" key="3">
    <source>
        <dbReference type="Proteomes" id="UP000449547"/>
    </source>
</evidence>
<dbReference type="PANTHER" id="PTHR48220:SF1">
    <property type="entry name" value="VACUOLAR PROTEIN SORTING-ASSOCIATED PROTEIN 62-RELATED"/>
    <property type="match status" value="1"/>
</dbReference>
<sequence length="426" mass="48070">MLWIPVLTWASAASASLSFSIDDSSFQKVLGDSSSRLDDFASSLGHLPPINPNPSPQERTLKDGEIPRYCIDFAPLVHLYSEERYMPYDIASFVENFKATWGNGSVIAENVSIDTLGDLPNSDDVYLTSLTDFDADPDWITGKHNHPSLIDGSIKEAPATLVVVDKGNGWVDAFWFYFYSFNLGPYVMGAGPYGNHVGDWEHSLVRFYNGKPQIVWMSAHGGGAAFKYEAMEKYAIDQRHPIIFSATGTHANYASVGQFPHDLPYNILCDFTDRGELWNPSRNYLGYTFDGINVFYAQNWNRQHQGREKKYGHWLKFSGHWGDAEIPMSDPRQKYNFIGGHKYIDGPTGPLSKNLLRSVPCERHKWWNVFGVCRIRHNLHFGIGVESEGYNCGAIFDWVRPRWLKSVLDKLTWGGVLCFVADLIGG</sequence>
<dbReference type="Proteomes" id="UP000449547">
    <property type="component" value="Unassembled WGS sequence"/>
</dbReference>
<dbReference type="AlphaFoldDB" id="A0A642UH26"/>
<reference evidence="2 3" key="1">
    <citation type="submission" date="2019-07" db="EMBL/GenBank/DDBJ databases">
        <title>Genome assembly of two rare yeast pathogens: Diutina rugosa and Trichomonascus ciferrii.</title>
        <authorList>
            <person name="Mixao V."/>
            <person name="Saus E."/>
            <person name="Hansen A."/>
            <person name="Lass-Flor C."/>
            <person name="Gabaldon T."/>
        </authorList>
    </citation>
    <scope>NUCLEOTIDE SEQUENCE [LARGE SCALE GENOMIC DNA]</scope>
    <source>
        <strain evidence="2 3">CBS 613</strain>
    </source>
</reference>
<protein>
    <recommendedName>
        <fullName evidence="4">Vacuolar protein sorting-associated protein 62</fullName>
    </recommendedName>
</protein>
<evidence type="ECO:0000256" key="1">
    <source>
        <dbReference type="SAM" id="SignalP"/>
    </source>
</evidence>
<dbReference type="GO" id="GO:0000329">
    <property type="term" value="C:fungal-type vacuole membrane"/>
    <property type="evidence" value="ECO:0007669"/>
    <property type="project" value="TreeGrafter"/>
</dbReference>
<dbReference type="EMBL" id="SWFT01000137">
    <property type="protein sequence ID" value="KAA8898746.1"/>
    <property type="molecule type" value="Genomic_DNA"/>
</dbReference>
<gene>
    <name evidence="2" type="ORF">DIURU_004590</name>
</gene>
<dbReference type="Pfam" id="PF06101">
    <property type="entry name" value="Vps62"/>
    <property type="match status" value="1"/>
</dbReference>
<dbReference type="InterPro" id="IPR009291">
    <property type="entry name" value="Vps62"/>
</dbReference>
<feature type="signal peptide" evidence="1">
    <location>
        <begin position="1"/>
        <end position="18"/>
    </location>
</feature>
<dbReference type="PANTHER" id="PTHR48220">
    <property type="match status" value="1"/>
</dbReference>
<proteinExistence type="predicted"/>
<evidence type="ECO:0008006" key="4">
    <source>
        <dbReference type="Google" id="ProtNLM"/>
    </source>
</evidence>
<feature type="chain" id="PRO_5024886876" description="Vacuolar protein sorting-associated protein 62" evidence="1">
    <location>
        <begin position="19"/>
        <end position="426"/>
    </location>
</feature>
<dbReference type="GeneID" id="54783241"/>
<evidence type="ECO:0000313" key="2">
    <source>
        <dbReference type="EMBL" id="KAA8898746.1"/>
    </source>
</evidence>
<keyword evidence="3" id="KW-1185">Reference proteome</keyword>
<comment type="caution">
    <text evidence="2">The sequence shown here is derived from an EMBL/GenBank/DDBJ whole genome shotgun (WGS) entry which is preliminary data.</text>
</comment>
<accession>A0A642UH26</accession>
<dbReference type="GO" id="GO:0006623">
    <property type="term" value="P:protein targeting to vacuole"/>
    <property type="evidence" value="ECO:0007669"/>
    <property type="project" value="TreeGrafter"/>
</dbReference>
<organism evidence="2 3">
    <name type="scientific">Diutina rugosa</name>
    <name type="common">Yeast</name>
    <name type="synonym">Candida rugosa</name>
    <dbReference type="NCBI Taxonomy" id="5481"/>
    <lineage>
        <taxon>Eukaryota</taxon>
        <taxon>Fungi</taxon>
        <taxon>Dikarya</taxon>
        <taxon>Ascomycota</taxon>
        <taxon>Saccharomycotina</taxon>
        <taxon>Pichiomycetes</taxon>
        <taxon>Debaryomycetaceae</taxon>
        <taxon>Diutina</taxon>
    </lineage>
</organism>
<dbReference type="VEuPathDB" id="FungiDB:DIURU_004590"/>
<keyword evidence="1" id="KW-0732">Signal</keyword>
<dbReference type="RefSeq" id="XP_034010671.1">
    <property type="nucleotide sequence ID" value="XM_034157480.1"/>
</dbReference>
<dbReference type="OMA" id="LFGQAKF"/>
<dbReference type="OrthoDB" id="188042at2759"/>